<evidence type="ECO:0000256" key="1">
    <source>
        <dbReference type="ARBA" id="ARBA00022614"/>
    </source>
</evidence>
<evidence type="ECO:0000256" key="2">
    <source>
        <dbReference type="ARBA" id="ARBA00022737"/>
    </source>
</evidence>
<dbReference type="InterPro" id="IPR032675">
    <property type="entry name" value="LRR_dom_sf"/>
</dbReference>
<evidence type="ECO:0000313" key="6">
    <source>
        <dbReference type="Proteomes" id="UP000672032"/>
    </source>
</evidence>
<feature type="region of interest" description="Disordered" evidence="3">
    <location>
        <begin position="262"/>
        <end position="421"/>
    </location>
</feature>
<dbReference type="InterPro" id="IPR001611">
    <property type="entry name" value="Leu-rich_rpt"/>
</dbReference>
<dbReference type="OrthoDB" id="1394818at2759"/>
<feature type="compositionally biased region" description="Polar residues" evidence="3">
    <location>
        <begin position="336"/>
        <end position="352"/>
    </location>
</feature>
<evidence type="ECO:0000256" key="3">
    <source>
        <dbReference type="SAM" id="MobiDB-lite"/>
    </source>
</evidence>
<sequence length="930" mass="102720">MSSARSKFENGMPVSGPGPGQGHRPQNMSASRYGPTVRNAQSNSSLSSQVPLSQGQVIALAQEYMNKALEENIVKAAKSSAVSNELKPGVTIDLSHKKIQKFPEEVVDIIKVELERLALSHNQISTFPAKFAECTSLRYLNVRNNAIREFPLAICRLTSLEILDLGRNKLRNIPPDIINLTSLKVLSVQKNRIEELPLCVADMTSLQVLKLEGNPLRFPPKEVLQPQALNFPIGGPPQEGEIDDITVTTQIKRFLKYKAIGRPENESGGEESSEGTETQRPTVKRVVSGRFPIRVEGVPPSPAQPRPPPIPSRSHQRGFSQQNAALRRPGVLPLTIGSTNERVRSNSESLLQANRDRPDRSSSDRSRRMGIVSRKAAELGTVDEANRSNRYSLHNRGLSHGSAMQGDSTGSNGNTMSPASPADFACQRATYVRRLSSLPERKRESTSPDPIIEGAKGVLYALFQVHPLIETLIALVRSSNERKSPLERVFYNAKTHVEVLDRDVQRYDSYSEEDEEEASPRSNESVKHSCLACVGAYIHVCIQLSQNVEVLLINGDPRYLRTLLLQLYGSVAEVRNAGASLFPPGQNRAVRHPEINYGAGSQTRDKSITPTRERPGTNFRTRSATVIQHTNNLRVAIDAPSPFLNGNGRFTNMNSATPRSGESFVSGISGRMVGDFHEEDKIFERIFLRLQHISTIALKSLPQVNNHFHVCMQKSANSNNADHDRRYWRILINKCSNAYQIAEKLKFCLSTIKLKDPDIREQRGFWEMCWAMVDSYLDLVVKVKEVKSVVSFVPTDIIVILRPLQRAIKETGAMITNSPWGFLANRQANGGSNGSYITQSPASQVPLPMTPQSAALGPAVQATLPSTPKSAAFGAMFNGNVFERADTYLSNGSRAGTMNSQLGVNDGPPMLLSPSHYMNNRFYSNGKVAF</sequence>
<dbReference type="Pfam" id="PF23598">
    <property type="entry name" value="LRR_14"/>
    <property type="match status" value="1"/>
</dbReference>
<dbReference type="EMBL" id="CP063406">
    <property type="protein sequence ID" value="QSZ31794.1"/>
    <property type="molecule type" value="Genomic_DNA"/>
</dbReference>
<dbReference type="AlphaFoldDB" id="A0A8A3P5V0"/>
<name>A0A8A3P5V0_9HELO</name>
<dbReference type="PROSITE" id="PS51450">
    <property type="entry name" value="LRR"/>
    <property type="match status" value="1"/>
</dbReference>
<protein>
    <recommendedName>
        <fullName evidence="4">Disease resistance R13L4/SHOC-2-like LRR domain-containing protein</fullName>
    </recommendedName>
</protein>
<evidence type="ECO:0000313" key="5">
    <source>
        <dbReference type="EMBL" id="QSZ31794.1"/>
    </source>
</evidence>
<dbReference type="InterPro" id="IPR003591">
    <property type="entry name" value="Leu-rich_rpt_typical-subtyp"/>
</dbReference>
<keyword evidence="1" id="KW-0433">Leucine-rich repeat</keyword>
<dbReference type="Pfam" id="PF10428">
    <property type="entry name" value="SOG2"/>
    <property type="match status" value="2"/>
</dbReference>
<feature type="region of interest" description="Disordered" evidence="3">
    <location>
        <begin position="597"/>
        <end position="617"/>
    </location>
</feature>
<dbReference type="PANTHER" id="PTHR48051">
    <property type="match status" value="1"/>
</dbReference>
<organism evidence="5 6">
    <name type="scientific">Monilinia vaccinii-corymbosi</name>
    <dbReference type="NCBI Taxonomy" id="61207"/>
    <lineage>
        <taxon>Eukaryota</taxon>
        <taxon>Fungi</taxon>
        <taxon>Dikarya</taxon>
        <taxon>Ascomycota</taxon>
        <taxon>Pezizomycotina</taxon>
        <taxon>Leotiomycetes</taxon>
        <taxon>Helotiales</taxon>
        <taxon>Sclerotiniaceae</taxon>
        <taxon>Monilinia</taxon>
    </lineage>
</organism>
<dbReference type="Gene3D" id="3.80.10.10">
    <property type="entry name" value="Ribonuclease Inhibitor"/>
    <property type="match status" value="1"/>
</dbReference>
<dbReference type="InterPro" id="IPR050216">
    <property type="entry name" value="LRR_domain-containing"/>
</dbReference>
<evidence type="ECO:0000259" key="4">
    <source>
        <dbReference type="Pfam" id="PF23598"/>
    </source>
</evidence>
<feature type="domain" description="Disease resistance R13L4/SHOC-2-like LRR" evidence="4">
    <location>
        <begin position="134"/>
        <end position="211"/>
    </location>
</feature>
<dbReference type="InterPro" id="IPR055414">
    <property type="entry name" value="LRR_R13L4/SHOC2-like"/>
</dbReference>
<accession>A0A8A3P5V0</accession>
<dbReference type="GO" id="GO:0005737">
    <property type="term" value="C:cytoplasm"/>
    <property type="evidence" value="ECO:0007669"/>
    <property type="project" value="TreeGrafter"/>
</dbReference>
<dbReference type="InterPro" id="IPR019487">
    <property type="entry name" value="RAM_signalling_pathway_SOG2"/>
</dbReference>
<dbReference type="PANTHER" id="PTHR48051:SF1">
    <property type="entry name" value="RAS SUPPRESSOR PROTEIN 1"/>
    <property type="match status" value="1"/>
</dbReference>
<feature type="compositionally biased region" description="Pro residues" evidence="3">
    <location>
        <begin position="299"/>
        <end position="311"/>
    </location>
</feature>
<dbReference type="SUPFAM" id="SSF52075">
    <property type="entry name" value="Outer arm dynein light chain 1"/>
    <property type="match status" value="1"/>
</dbReference>
<feature type="region of interest" description="Disordered" evidence="3">
    <location>
        <begin position="1"/>
        <end position="48"/>
    </location>
</feature>
<feature type="compositionally biased region" description="Polar residues" evidence="3">
    <location>
        <begin position="405"/>
        <end position="418"/>
    </location>
</feature>
<feature type="compositionally biased region" description="Basic and acidic residues" evidence="3">
    <location>
        <begin position="603"/>
        <end position="615"/>
    </location>
</feature>
<dbReference type="Proteomes" id="UP000672032">
    <property type="component" value="Chromosome 2"/>
</dbReference>
<reference evidence="5" key="1">
    <citation type="submission" date="2020-10" db="EMBL/GenBank/DDBJ databases">
        <title>Genome Sequence of Monilinia vaccinii-corymbosi Sheds Light on Mummy Berry Disease Infection of Blueberry and Mating Type.</title>
        <authorList>
            <person name="Yow A.G."/>
            <person name="Zhang Y."/>
            <person name="Bansal K."/>
            <person name="Eacker S.M."/>
            <person name="Sullivan S."/>
            <person name="Liachko I."/>
            <person name="Cubeta M.A."/>
            <person name="Rollins J.A."/>
            <person name="Ashrafi H."/>
        </authorList>
    </citation>
    <scope>NUCLEOTIDE SEQUENCE</scope>
    <source>
        <strain evidence="5">RL-1</strain>
    </source>
</reference>
<gene>
    <name evidence="5" type="ORF">DSL72_001363</name>
</gene>
<keyword evidence="2" id="KW-0677">Repeat</keyword>
<dbReference type="SMART" id="SM00369">
    <property type="entry name" value="LRR_TYP"/>
    <property type="match status" value="4"/>
</dbReference>
<proteinExistence type="predicted"/>
<keyword evidence="6" id="KW-1185">Reference proteome</keyword>
<feature type="compositionally biased region" description="Basic and acidic residues" evidence="3">
    <location>
        <begin position="354"/>
        <end position="367"/>
    </location>
</feature>